<keyword evidence="3" id="KW-1185">Reference proteome</keyword>
<proteinExistence type="predicted"/>
<organism evidence="2 3">
    <name type="scientific">Colletotrichum cuscutae</name>
    <dbReference type="NCBI Taxonomy" id="1209917"/>
    <lineage>
        <taxon>Eukaryota</taxon>
        <taxon>Fungi</taxon>
        <taxon>Dikarya</taxon>
        <taxon>Ascomycota</taxon>
        <taxon>Pezizomycotina</taxon>
        <taxon>Sordariomycetes</taxon>
        <taxon>Hypocreomycetidae</taxon>
        <taxon>Glomerellales</taxon>
        <taxon>Glomerellaceae</taxon>
        <taxon>Colletotrichum</taxon>
        <taxon>Colletotrichum acutatum species complex</taxon>
    </lineage>
</organism>
<comment type="caution">
    <text evidence="2">The sequence shown here is derived from an EMBL/GenBank/DDBJ whole genome shotgun (WGS) entry which is preliminary data.</text>
</comment>
<evidence type="ECO:0000313" key="2">
    <source>
        <dbReference type="EMBL" id="KAK1457355.1"/>
    </source>
</evidence>
<keyword evidence="1" id="KW-0812">Transmembrane</keyword>
<dbReference type="Proteomes" id="UP001239213">
    <property type="component" value="Unassembled WGS sequence"/>
</dbReference>
<dbReference type="EMBL" id="MPDP01000282">
    <property type="protein sequence ID" value="KAK1457355.1"/>
    <property type="molecule type" value="Genomic_DNA"/>
</dbReference>
<evidence type="ECO:0000256" key="1">
    <source>
        <dbReference type="SAM" id="Phobius"/>
    </source>
</evidence>
<keyword evidence="1" id="KW-1133">Transmembrane helix</keyword>
<accession>A0AAI9UHD9</accession>
<feature type="non-terminal residue" evidence="2">
    <location>
        <position position="1"/>
    </location>
</feature>
<feature type="transmembrane region" description="Helical" evidence="1">
    <location>
        <begin position="50"/>
        <end position="68"/>
    </location>
</feature>
<dbReference type="AlphaFoldDB" id="A0AAI9UHD9"/>
<reference evidence="2" key="1">
    <citation type="submission" date="2016-11" db="EMBL/GenBank/DDBJ databases">
        <title>The genome sequence of Colletotrichum cuscutae.</title>
        <authorList>
            <person name="Baroncelli R."/>
        </authorList>
    </citation>
    <scope>NUCLEOTIDE SEQUENCE</scope>
    <source>
        <strain evidence="2">IMI 304802</strain>
    </source>
</reference>
<keyword evidence="1" id="KW-0472">Membrane</keyword>
<gene>
    <name evidence="2" type="ORF">CCUS01_01823</name>
</gene>
<feature type="transmembrane region" description="Helical" evidence="1">
    <location>
        <begin position="26"/>
        <end position="44"/>
    </location>
</feature>
<evidence type="ECO:0000313" key="3">
    <source>
        <dbReference type="Proteomes" id="UP001239213"/>
    </source>
</evidence>
<protein>
    <submittedName>
        <fullName evidence="2">Uncharacterized protein</fullName>
    </submittedName>
</protein>
<sequence>GNIIYYLLIKSKRVIRSVLILKVYRIVNKVNLAYIIFIILKRIINRLNLLTILIIVYTNSYLLYKYLVKLSITKEKRLIINIIALK</sequence>
<name>A0AAI9UHD9_9PEZI</name>